<sequence>MNKEQFYSTHPDERVDIINEMLKTRSYSEVAKEIGVPGSSFGKEMQRGDYVYIQRDNKFYKFVRDKTMVVSNNESATDNILSFIKDNQDILKKMISDYEYGNKMLILDERVYSNNAKFENKSIKMNNDIHKQFVEFCKKDYPFLTVQDLIAQSLLEFMEKYSK</sequence>
<accession>A0A431UTU0</accession>
<dbReference type="OrthoDB" id="2734776at2"/>
<evidence type="ECO:0000313" key="2">
    <source>
        <dbReference type="Proteomes" id="UP000276349"/>
    </source>
</evidence>
<dbReference type="RefSeq" id="WP_126293856.1">
    <property type="nucleotide sequence ID" value="NZ_RXNR01000016.1"/>
</dbReference>
<gene>
    <name evidence="1" type="ORF">EKG35_07655</name>
</gene>
<protein>
    <submittedName>
        <fullName evidence="1">Uncharacterized protein</fullName>
    </submittedName>
</protein>
<organism evidence="1 2">
    <name type="scientific">Lysinibacillus telephonicus</name>
    <dbReference type="NCBI Taxonomy" id="1714840"/>
    <lineage>
        <taxon>Bacteria</taxon>
        <taxon>Bacillati</taxon>
        <taxon>Bacillota</taxon>
        <taxon>Bacilli</taxon>
        <taxon>Bacillales</taxon>
        <taxon>Bacillaceae</taxon>
        <taxon>Lysinibacillus</taxon>
    </lineage>
</organism>
<reference evidence="1 2" key="1">
    <citation type="submission" date="2018-12" db="EMBL/GenBank/DDBJ databases">
        <authorList>
            <person name="Yu L."/>
        </authorList>
    </citation>
    <scope>NUCLEOTIDE SEQUENCE [LARGE SCALE GENOMIC DNA]</scope>
    <source>
        <strain evidence="1 2">S5H2222</strain>
    </source>
</reference>
<dbReference type="AlphaFoldDB" id="A0A431UTU0"/>
<name>A0A431UTU0_9BACI</name>
<dbReference type="EMBL" id="RXNR01000016">
    <property type="protein sequence ID" value="RTQ93803.1"/>
    <property type="molecule type" value="Genomic_DNA"/>
</dbReference>
<proteinExistence type="predicted"/>
<evidence type="ECO:0000313" key="1">
    <source>
        <dbReference type="EMBL" id="RTQ93803.1"/>
    </source>
</evidence>
<comment type="caution">
    <text evidence="1">The sequence shown here is derived from an EMBL/GenBank/DDBJ whole genome shotgun (WGS) entry which is preliminary data.</text>
</comment>
<dbReference type="Proteomes" id="UP000276349">
    <property type="component" value="Unassembled WGS sequence"/>
</dbReference>
<keyword evidence="2" id="KW-1185">Reference proteome</keyword>